<dbReference type="GO" id="GO:0019698">
    <property type="term" value="P:D-galacturonate catabolic process"/>
    <property type="evidence" value="ECO:0007669"/>
    <property type="project" value="TreeGrafter"/>
</dbReference>
<dbReference type="EC" id="4.4.1.24" evidence="5"/>
<organism evidence="5 6">
    <name type="scientific">Pseudodesulfovibrio hydrargyri</name>
    <dbReference type="NCBI Taxonomy" id="2125990"/>
    <lineage>
        <taxon>Bacteria</taxon>
        <taxon>Pseudomonadati</taxon>
        <taxon>Thermodesulfobacteriota</taxon>
        <taxon>Desulfovibrionia</taxon>
        <taxon>Desulfovibrionales</taxon>
        <taxon>Desulfovibrionaceae</taxon>
    </lineage>
</organism>
<gene>
    <name evidence="5" type="primary">suyB_1</name>
    <name evidence="5" type="ORF">BerOc1_02506</name>
</gene>
<evidence type="ECO:0000259" key="3">
    <source>
        <dbReference type="Pfam" id="PF04295"/>
    </source>
</evidence>
<evidence type="ECO:0000313" key="5">
    <source>
        <dbReference type="EMBL" id="OIQ50565.1"/>
    </source>
</evidence>
<keyword evidence="2 5" id="KW-0456">Lyase</keyword>
<dbReference type="Pfam" id="PF20629">
    <property type="entry name" value="GD_AH_C"/>
    <property type="match status" value="1"/>
</dbReference>
<accession>A0A1J5MVE0</accession>
<dbReference type="EMBL" id="LKAQ01000004">
    <property type="protein sequence ID" value="OIQ50565.1"/>
    <property type="molecule type" value="Genomic_DNA"/>
</dbReference>
<evidence type="ECO:0000313" key="6">
    <source>
        <dbReference type="Proteomes" id="UP000181901"/>
    </source>
</evidence>
<evidence type="ECO:0000259" key="4">
    <source>
        <dbReference type="Pfam" id="PF20629"/>
    </source>
</evidence>
<dbReference type="PANTHER" id="PTHR30536">
    <property type="entry name" value="ALTRONATE/GALACTARATE DEHYDRATASE"/>
    <property type="match status" value="1"/>
</dbReference>
<feature type="domain" description="D-galactarate/Altronate dehydratase second" evidence="3">
    <location>
        <begin position="5"/>
        <end position="132"/>
    </location>
</feature>
<dbReference type="InterPro" id="IPR048332">
    <property type="entry name" value="GD_AH_C"/>
</dbReference>
<evidence type="ECO:0000256" key="2">
    <source>
        <dbReference type="ARBA" id="ARBA00023239"/>
    </source>
</evidence>
<dbReference type="Pfam" id="PF04295">
    <property type="entry name" value="GD_AH_second"/>
    <property type="match status" value="1"/>
</dbReference>
<dbReference type="OrthoDB" id="9804574at2"/>
<dbReference type="InterPro" id="IPR052172">
    <property type="entry name" value="UxaA_altronate/galactarate_dh"/>
</dbReference>
<dbReference type="InterPro" id="IPR007392">
    <property type="entry name" value="GD_AH_second"/>
</dbReference>
<name>A0A1J5MVE0_9BACT</name>
<feature type="domain" description="D-galactarate/Altronate dehydratase C-terminal" evidence="4">
    <location>
        <begin position="142"/>
        <end position="382"/>
    </location>
</feature>
<comment type="caution">
    <text evidence="5">The sequence shown here is derived from an EMBL/GenBank/DDBJ whole genome shotgun (WGS) entry which is preliminary data.</text>
</comment>
<comment type="similarity">
    <text evidence="1">Belongs to the UxaA family.</text>
</comment>
<dbReference type="AlphaFoldDB" id="A0A1J5MVE0"/>
<reference evidence="5 6" key="1">
    <citation type="submission" date="2015-09" db="EMBL/GenBank/DDBJ databases">
        <title>Genome of Desulfovibrio dechloracetivorans BerOc1, a mercury methylating strain isolated from highly hydrocarbons and metals contaminated coastal sediments.</title>
        <authorList>
            <person name="Goni Urriza M."/>
            <person name="Gassie C."/>
            <person name="Bouchez O."/>
            <person name="Klopp C."/>
            <person name="Ranchou-Peyruse A."/>
            <person name="Remy G."/>
        </authorList>
    </citation>
    <scope>NUCLEOTIDE SEQUENCE [LARGE SCALE GENOMIC DNA]</scope>
    <source>
        <strain evidence="5 6">BerOc1</strain>
    </source>
</reference>
<evidence type="ECO:0000256" key="1">
    <source>
        <dbReference type="ARBA" id="ARBA00010986"/>
    </source>
</evidence>
<protein>
    <submittedName>
        <fullName evidence="5">(2R)-sulfolactate sulfo-lyase subunit beta</fullName>
        <ecNumber evidence="5">4.4.1.24</ecNumber>
    </submittedName>
</protein>
<dbReference type="GO" id="GO:0034010">
    <property type="term" value="F:sulfolactate sulfo-lyase activity"/>
    <property type="evidence" value="ECO:0007669"/>
    <property type="project" value="UniProtKB-EC"/>
</dbReference>
<dbReference type="RefSeq" id="WP_071545995.1">
    <property type="nucleotide sequence ID" value="NZ_LKAQ01000004.1"/>
</dbReference>
<dbReference type="PANTHER" id="PTHR30536:SF5">
    <property type="entry name" value="ALTRONATE DEHYDRATASE"/>
    <property type="match status" value="1"/>
</dbReference>
<keyword evidence="6" id="KW-1185">Reference proteome</keyword>
<proteinExistence type="inferred from homology"/>
<dbReference type="Proteomes" id="UP000181901">
    <property type="component" value="Unassembled WGS sequence"/>
</dbReference>
<sequence length="386" mass="40123">MKIQAYRRANGRFGIRNHLLVMPTSVCATATAERIAALVPGAVSIPNQHGCCQIDSDLSLTQKTIVGFGKNANVGAVLVVGLGCDGIQASAAAAEVAETGKPVQHIVIQECGGTLKAIAKGAELAAPMARELSMQKREECDISELIMGLECGGSDPTSGLASNPTIGYASTKLVDNGGSSILSETTEVIGAEHLLAARFDDPVQREKFLSLVKAVEDRAISLGEDLRSGQPTPGNKVGGLSTIEEKSLGCMYKAGTSPFTGALDYAEGVPEAHGLYFMDTPGQDIDSITGMVAGGAQLVIFSTGRGTPTGSPIAPVIKITGNPETYEKMPDNIDINAGRIIAGGATVPQIGEELFDMMVEVCNGGMPKAESLGHHEFGIYKLTGTF</sequence>